<dbReference type="Proteomes" id="UP000266313">
    <property type="component" value="Chromosome"/>
</dbReference>
<accession>A0A250L1H2</accession>
<evidence type="ECO:0000313" key="2">
    <source>
        <dbReference type="Proteomes" id="UP000266313"/>
    </source>
</evidence>
<reference evidence="1 2" key="1">
    <citation type="submission" date="2016-12" db="EMBL/GenBank/DDBJ databases">
        <title>Genome sequencing of Methylocaldum marinum.</title>
        <authorList>
            <person name="Takeuchi M."/>
            <person name="Kamagata Y."/>
            <person name="Hiraoka S."/>
            <person name="Oshima K."/>
            <person name="Hattori M."/>
            <person name="Iwasaki W."/>
        </authorList>
    </citation>
    <scope>NUCLEOTIDE SEQUENCE [LARGE SCALE GENOMIC DNA]</scope>
    <source>
        <strain evidence="1 2">S8</strain>
    </source>
</reference>
<proteinExistence type="predicted"/>
<name>A0A250L1H2_9GAMM</name>
<gene>
    <name evidence="1" type="ORF">sS8_4129</name>
</gene>
<dbReference type="AlphaFoldDB" id="A0A250L1H2"/>
<keyword evidence="2" id="KW-1185">Reference proteome</keyword>
<sequence length="428" mass="48042">MRLKRPEDLEWSDLPNIEHPFFARSDIEWAFLDDDEPDRIWDLDDVLADLFDDLDPPPHWDPATLDLLLDEIDYGEVFLVHESGKRPFAPVVRWQADGESADRGRWVSNLSMTELPILRRRLEDILRRLNETPTRRGSAPGSWWDKAVGGAKELGNRFAKANAAMNAEWLAERNIVAFRDRATGETLGPGAVRQRYETDGRDLLPPVGDGEADGARVVRDSAGAGAMLSAAMALATRFRSVVRHPDEFAADLKQILTHNTRSAPEALGKAGLEQAKRRLGHRSDPRYVDRYHGPDDMTKKDGRLAEWEAKGNNQDSTSVAMDKHGNLQGSRDKNQLRARTLLGKEQQGKVGLPSNRQGGPYTAEEIDLWGEIDELGGDKQHISVHTNTNTGRVRVFERDADGNIAQTLDEFELENFNELKQVIGEAFK</sequence>
<organism evidence="1 2">
    <name type="scientific">Methylocaldum marinum</name>
    <dbReference type="NCBI Taxonomy" id="1432792"/>
    <lineage>
        <taxon>Bacteria</taxon>
        <taxon>Pseudomonadati</taxon>
        <taxon>Pseudomonadota</taxon>
        <taxon>Gammaproteobacteria</taxon>
        <taxon>Methylococcales</taxon>
        <taxon>Methylococcaceae</taxon>
        <taxon>Methylocaldum</taxon>
    </lineage>
</organism>
<evidence type="ECO:0000313" key="1">
    <source>
        <dbReference type="EMBL" id="BBA36059.1"/>
    </source>
</evidence>
<dbReference type="EMBL" id="AP017928">
    <property type="protein sequence ID" value="BBA36059.1"/>
    <property type="molecule type" value="Genomic_DNA"/>
</dbReference>
<protein>
    <submittedName>
        <fullName evidence="1">Uncharacterized protein</fullName>
    </submittedName>
</protein>
<dbReference type="RefSeq" id="WP_119631303.1">
    <property type="nucleotide sequence ID" value="NZ_AP017928.1"/>
</dbReference>
<dbReference type="KEGG" id="mmai:sS8_4129"/>
<dbReference type="OrthoDB" id="4378831at2"/>